<dbReference type="GO" id="GO:0005764">
    <property type="term" value="C:lysosome"/>
    <property type="evidence" value="ECO:0007669"/>
    <property type="project" value="TreeGrafter"/>
</dbReference>
<evidence type="ECO:0000256" key="1">
    <source>
        <dbReference type="ARBA" id="ARBA00004071"/>
    </source>
</evidence>
<evidence type="ECO:0000256" key="7">
    <source>
        <dbReference type="PIRSR" id="PIRSR001092-1"/>
    </source>
</evidence>
<dbReference type="InterPro" id="IPR017853">
    <property type="entry name" value="GH"/>
</dbReference>
<reference evidence="9 10" key="1">
    <citation type="submission" date="2016-10" db="EMBL/GenBank/DDBJ databases">
        <authorList>
            <person name="de Groot N.N."/>
        </authorList>
    </citation>
    <scope>NUCLEOTIDE SEQUENCE [LARGE SCALE GENOMIC DNA]</scope>
    <source>
        <strain evidence="9 10">A52C2</strain>
    </source>
</reference>
<dbReference type="GO" id="GO:0016139">
    <property type="term" value="P:glycoside catabolic process"/>
    <property type="evidence" value="ECO:0007669"/>
    <property type="project" value="TreeGrafter"/>
</dbReference>
<proteinExistence type="inferred from homology"/>
<dbReference type="InterPro" id="IPR016286">
    <property type="entry name" value="FUC_metazoa-typ"/>
</dbReference>
<keyword evidence="6" id="KW-0326">Glycosidase</keyword>
<dbReference type="Proteomes" id="UP000199647">
    <property type="component" value="Unassembled WGS sequence"/>
</dbReference>
<evidence type="ECO:0000256" key="4">
    <source>
        <dbReference type="ARBA" id="ARBA00022729"/>
    </source>
</evidence>
<dbReference type="GO" id="GO:0006004">
    <property type="term" value="P:fucose metabolic process"/>
    <property type="evidence" value="ECO:0007669"/>
    <property type="project" value="InterPro"/>
</dbReference>
<dbReference type="PIRSF" id="PIRSF001092">
    <property type="entry name" value="Alpha-L-fucosidase"/>
    <property type="match status" value="1"/>
</dbReference>
<name>A0A1H9QT04_9HYPH</name>
<dbReference type="SMART" id="SM00812">
    <property type="entry name" value="Alpha_L_fucos"/>
    <property type="match status" value="1"/>
</dbReference>
<evidence type="ECO:0000256" key="3">
    <source>
        <dbReference type="ARBA" id="ARBA00012662"/>
    </source>
</evidence>
<evidence type="ECO:0000313" key="9">
    <source>
        <dbReference type="EMBL" id="SER63570.1"/>
    </source>
</evidence>
<dbReference type="Gene3D" id="3.20.20.80">
    <property type="entry name" value="Glycosidases"/>
    <property type="match status" value="1"/>
</dbReference>
<dbReference type="EC" id="3.2.1.51" evidence="3"/>
<dbReference type="PANTHER" id="PTHR10030:SF37">
    <property type="entry name" value="ALPHA-L-FUCOSIDASE-RELATED"/>
    <property type="match status" value="1"/>
</dbReference>
<comment type="function">
    <text evidence="1">Alpha-L-fucosidase is responsible for hydrolyzing the alpha-1,6-linked fucose joined to the reducing-end N-acetylglucosamine of the carbohydrate moieties of glycoproteins.</text>
</comment>
<dbReference type="EMBL" id="FOFG01000034">
    <property type="protein sequence ID" value="SER63570.1"/>
    <property type="molecule type" value="Genomic_DNA"/>
</dbReference>
<accession>A0A1H9QT04</accession>
<feature type="domain" description="Glycoside hydrolase family 29 N-terminal" evidence="8">
    <location>
        <begin position="15"/>
        <end position="333"/>
    </location>
</feature>
<gene>
    <name evidence="9" type="ORF">SAMN05216548_1344</name>
</gene>
<organism evidence="9 10">
    <name type="scientific">Faunimonas pinastri</name>
    <dbReference type="NCBI Taxonomy" id="1855383"/>
    <lineage>
        <taxon>Bacteria</taxon>
        <taxon>Pseudomonadati</taxon>
        <taxon>Pseudomonadota</taxon>
        <taxon>Alphaproteobacteria</taxon>
        <taxon>Hyphomicrobiales</taxon>
        <taxon>Afifellaceae</taxon>
        <taxon>Faunimonas</taxon>
    </lineage>
</organism>
<sequence length="437" mass="50458">MNTITPGLAALPAEKKQWFVEDRFGMFIHWGLYSLPARHEWVKNREEISTEDYQKYFDHFDPDLYDPAEWAKMARAAGMKYVVLTTKHHEGFCLWDSAVTDYKVTETPYGKDLLGPFVEAFRAEGLKVGFYYSLIDWHHPDFPVDPFHPQRNDPEAARMNEGRDISRYASYMRDQVRELLTGFGKIDVIWFDFSYPNRLHNELPGKGHKDWQSEELVKLVRDLQPEIIINNRLDLVDLPADVTTPEQYVPREWPKVKGENVTWEACHTLSGSWGYHRDEDTWKSPDQLIRLLVDTVSMGGNLLMNVGPTGRGLLDDRAVSALDVYGKWMKLNGRSIYGCTQSSLEAPQDCRLTQRGNRLYVHLFSWPFRHLHLDGLAGKVRYAQFLHDASEVLIVPADEEDPWNPTQVKVAPTSVTLELPVRKPDVLVPVIELFLED</sequence>
<keyword evidence="5" id="KW-0378">Hydrolase</keyword>
<dbReference type="GO" id="GO:0004560">
    <property type="term" value="F:alpha-L-fucosidase activity"/>
    <property type="evidence" value="ECO:0007669"/>
    <property type="project" value="InterPro"/>
</dbReference>
<dbReference type="AlphaFoldDB" id="A0A1H9QT04"/>
<keyword evidence="10" id="KW-1185">Reference proteome</keyword>
<evidence type="ECO:0000256" key="6">
    <source>
        <dbReference type="ARBA" id="ARBA00023295"/>
    </source>
</evidence>
<comment type="similarity">
    <text evidence="2">Belongs to the glycosyl hydrolase 29 family.</text>
</comment>
<dbReference type="PANTHER" id="PTHR10030">
    <property type="entry name" value="ALPHA-L-FUCOSIDASE"/>
    <property type="match status" value="1"/>
</dbReference>
<dbReference type="InterPro" id="IPR057739">
    <property type="entry name" value="Glyco_hydro_29_N"/>
</dbReference>
<evidence type="ECO:0000256" key="2">
    <source>
        <dbReference type="ARBA" id="ARBA00007951"/>
    </source>
</evidence>
<dbReference type="SUPFAM" id="SSF51445">
    <property type="entry name" value="(Trans)glycosidases"/>
    <property type="match status" value="1"/>
</dbReference>
<dbReference type="OrthoDB" id="107551at2"/>
<dbReference type="PRINTS" id="PR00741">
    <property type="entry name" value="GLHYDRLASE29"/>
</dbReference>
<protein>
    <recommendedName>
        <fullName evidence="3">alpha-L-fucosidase</fullName>
        <ecNumber evidence="3">3.2.1.51</ecNumber>
    </recommendedName>
</protein>
<dbReference type="Pfam" id="PF01120">
    <property type="entry name" value="Alpha_L_fucos"/>
    <property type="match status" value="1"/>
</dbReference>
<dbReference type="STRING" id="1855383.SAMN05216548_1344"/>
<keyword evidence="4" id="KW-0732">Signal</keyword>
<dbReference type="RefSeq" id="WP_092500055.1">
    <property type="nucleotide sequence ID" value="NZ_FOFG01000034.1"/>
</dbReference>
<evidence type="ECO:0000313" key="10">
    <source>
        <dbReference type="Proteomes" id="UP000199647"/>
    </source>
</evidence>
<evidence type="ECO:0000256" key="5">
    <source>
        <dbReference type="ARBA" id="ARBA00022801"/>
    </source>
</evidence>
<feature type="site" description="May be important for catalysis" evidence="7">
    <location>
        <position position="266"/>
    </location>
</feature>
<dbReference type="InterPro" id="IPR000933">
    <property type="entry name" value="Glyco_hydro_29"/>
</dbReference>
<evidence type="ECO:0000259" key="8">
    <source>
        <dbReference type="Pfam" id="PF01120"/>
    </source>
</evidence>